<keyword evidence="1 2" id="KW-0732">Signal</keyword>
<sequence length="201" mass="21552">MKKLIVIAAAALFGTQVANAQISKGDFLVGGTAEVSTSSTKTKDADDKTTSTSFGISPKVGYALNSNWMVGVFVGTQFGVDKAADGTKNKSLAIAPGIFVRNYHMLGDSKFAFFAEGNAAYGFGNNKVDDTKISTTNAFAVNVQPGISYFVTKHFMVEGMFGGINYTWAQDKTEATGVKRNTSSFDFKFTQQFSLGVNFLF</sequence>
<evidence type="ECO:0000313" key="5">
    <source>
        <dbReference type="Proteomes" id="UP000184420"/>
    </source>
</evidence>
<evidence type="ECO:0000256" key="1">
    <source>
        <dbReference type="ARBA" id="ARBA00022729"/>
    </source>
</evidence>
<proteinExistence type="predicted"/>
<evidence type="ECO:0000259" key="3">
    <source>
        <dbReference type="Pfam" id="PF13505"/>
    </source>
</evidence>
<dbReference type="InterPro" id="IPR027385">
    <property type="entry name" value="Beta-barrel_OMP"/>
</dbReference>
<reference evidence="4 5" key="1">
    <citation type="submission" date="2016-11" db="EMBL/GenBank/DDBJ databases">
        <authorList>
            <person name="Jaros S."/>
            <person name="Januszkiewicz K."/>
            <person name="Wedrychowicz H."/>
        </authorList>
    </citation>
    <scope>NUCLEOTIDE SEQUENCE [LARGE SCALE GENOMIC DNA]</scope>
    <source>
        <strain evidence="4 5">DSM 27406</strain>
    </source>
</reference>
<dbReference type="EMBL" id="FRBL01000007">
    <property type="protein sequence ID" value="SHM30962.1"/>
    <property type="molecule type" value="Genomic_DNA"/>
</dbReference>
<organism evidence="4 5">
    <name type="scientific">Chitinophaga jiangningensis</name>
    <dbReference type="NCBI Taxonomy" id="1419482"/>
    <lineage>
        <taxon>Bacteria</taxon>
        <taxon>Pseudomonadati</taxon>
        <taxon>Bacteroidota</taxon>
        <taxon>Chitinophagia</taxon>
        <taxon>Chitinophagales</taxon>
        <taxon>Chitinophagaceae</taxon>
        <taxon>Chitinophaga</taxon>
    </lineage>
</organism>
<dbReference type="AlphaFoldDB" id="A0A1M7HQX3"/>
<dbReference type="Gene3D" id="2.40.160.20">
    <property type="match status" value="1"/>
</dbReference>
<dbReference type="Pfam" id="PF13505">
    <property type="entry name" value="OMP_b-brl"/>
    <property type="match status" value="1"/>
</dbReference>
<feature type="domain" description="Outer membrane protein beta-barrel" evidence="3">
    <location>
        <begin position="7"/>
        <end position="198"/>
    </location>
</feature>
<protein>
    <submittedName>
        <fullName evidence="4">Outer membrane protein beta-barrel domain-containing protein</fullName>
    </submittedName>
</protein>
<gene>
    <name evidence="4" type="ORF">SAMN05444266_107341</name>
</gene>
<dbReference type="SUPFAM" id="SSF56925">
    <property type="entry name" value="OMPA-like"/>
    <property type="match status" value="1"/>
</dbReference>
<dbReference type="Proteomes" id="UP000184420">
    <property type="component" value="Unassembled WGS sequence"/>
</dbReference>
<dbReference type="OrthoDB" id="945117at2"/>
<dbReference type="InterPro" id="IPR011250">
    <property type="entry name" value="OMP/PagP_B-barrel"/>
</dbReference>
<feature type="chain" id="PRO_5012816664" evidence="2">
    <location>
        <begin position="21"/>
        <end position="201"/>
    </location>
</feature>
<accession>A0A1M7HQX3</accession>
<dbReference type="RefSeq" id="WP_073084415.1">
    <property type="nucleotide sequence ID" value="NZ_FRBL01000007.1"/>
</dbReference>
<evidence type="ECO:0000313" key="4">
    <source>
        <dbReference type="EMBL" id="SHM30962.1"/>
    </source>
</evidence>
<evidence type="ECO:0000256" key="2">
    <source>
        <dbReference type="SAM" id="SignalP"/>
    </source>
</evidence>
<dbReference type="STRING" id="1419482.SAMN05444266_107341"/>
<name>A0A1M7HQX3_9BACT</name>
<feature type="signal peptide" evidence="2">
    <location>
        <begin position="1"/>
        <end position="20"/>
    </location>
</feature>
<keyword evidence="5" id="KW-1185">Reference proteome</keyword>